<gene>
    <name evidence="3" type="ORF">SAMN04487968_11120</name>
</gene>
<dbReference type="Gene3D" id="2.30.110.10">
    <property type="entry name" value="Electron Transport, Fmn-binding Protein, Chain A"/>
    <property type="match status" value="1"/>
</dbReference>
<dbReference type="InterPro" id="IPR011576">
    <property type="entry name" value="Pyridox_Oxase_N"/>
</dbReference>
<evidence type="ECO:0000313" key="4">
    <source>
        <dbReference type="Proteomes" id="UP000198832"/>
    </source>
</evidence>
<evidence type="ECO:0000259" key="2">
    <source>
        <dbReference type="Pfam" id="PF01243"/>
    </source>
</evidence>
<keyword evidence="1" id="KW-0560">Oxidoreductase</keyword>
<dbReference type="InterPro" id="IPR012349">
    <property type="entry name" value="Split_barrel_FMN-bd"/>
</dbReference>
<dbReference type="InterPro" id="IPR052019">
    <property type="entry name" value="F420H2_bilvrd_red/Heme_oxyg"/>
</dbReference>
<dbReference type="GO" id="GO:0070967">
    <property type="term" value="F:coenzyme F420 binding"/>
    <property type="evidence" value="ECO:0007669"/>
    <property type="project" value="TreeGrafter"/>
</dbReference>
<dbReference type="OrthoDB" id="158738at2"/>
<dbReference type="RefSeq" id="WP_091125090.1">
    <property type="nucleotide sequence ID" value="NZ_FOLB01000011.1"/>
</dbReference>
<dbReference type="EMBL" id="FOLB01000011">
    <property type="protein sequence ID" value="SFC76632.1"/>
    <property type="molecule type" value="Genomic_DNA"/>
</dbReference>
<proteinExistence type="predicted"/>
<name>A0A1I1LVX2_9ACTN</name>
<dbReference type="GO" id="GO:0016627">
    <property type="term" value="F:oxidoreductase activity, acting on the CH-CH group of donors"/>
    <property type="evidence" value="ECO:0007669"/>
    <property type="project" value="TreeGrafter"/>
</dbReference>
<accession>A0A1I1LVX2</accession>
<organism evidence="3 4">
    <name type="scientific">Nocardioides terrae</name>
    <dbReference type="NCBI Taxonomy" id="574651"/>
    <lineage>
        <taxon>Bacteria</taxon>
        <taxon>Bacillati</taxon>
        <taxon>Actinomycetota</taxon>
        <taxon>Actinomycetes</taxon>
        <taxon>Propionibacteriales</taxon>
        <taxon>Nocardioidaceae</taxon>
        <taxon>Nocardioides</taxon>
    </lineage>
</organism>
<dbReference type="SUPFAM" id="SSF50475">
    <property type="entry name" value="FMN-binding split barrel"/>
    <property type="match status" value="1"/>
</dbReference>
<evidence type="ECO:0000313" key="3">
    <source>
        <dbReference type="EMBL" id="SFC76632.1"/>
    </source>
</evidence>
<dbReference type="STRING" id="574651.SAMN04487968_11120"/>
<protein>
    <submittedName>
        <fullName evidence="3">PPOX class probable F420-dependent enzyme</fullName>
    </submittedName>
</protein>
<dbReference type="PANTHER" id="PTHR35176:SF6">
    <property type="entry name" value="HEME OXYGENASE HI_0854-RELATED"/>
    <property type="match status" value="1"/>
</dbReference>
<dbReference type="Proteomes" id="UP000198832">
    <property type="component" value="Unassembled WGS sequence"/>
</dbReference>
<keyword evidence="4" id="KW-1185">Reference proteome</keyword>
<dbReference type="Pfam" id="PF01243">
    <property type="entry name" value="PNPOx_N"/>
    <property type="match status" value="1"/>
</dbReference>
<dbReference type="AlphaFoldDB" id="A0A1I1LVX2"/>
<reference evidence="3 4" key="1">
    <citation type="submission" date="2016-10" db="EMBL/GenBank/DDBJ databases">
        <authorList>
            <person name="de Groot N.N."/>
        </authorList>
    </citation>
    <scope>NUCLEOTIDE SEQUENCE [LARGE SCALE GENOMIC DNA]</scope>
    <source>
        <strain evidence="3 4">CGMCC 1.7056</strain>
    </source>
</reference>
<feature type="domain" description="Pyridoxamine 5'-phosphate oxidase N-terminal" evidence="2">
    <location>
        <begin position="13"/>
        <end position="147"/>
    </location>
</feature>
<sequence length="162" mass="17897">MNAQGRQAVRLTDEEVERFLADRMKVQVATVGPDGAPHLTTLFYVLDAGRIAFWTYGASQKILNLRRDPRITCLVEDGEDYLELRGVSIRGRATLVEEYDDVRALGVKVVDRMAGGVDTGELGEQIVANQARKRVGVIVEPEHVASWDHRKMAGPPPGTATR</sequence>
<evidence type="ECO:0000256" key="1">
    <source>
        <dbReference type="ARBA" id="ARBA00023002"/>
    </source>
</evidence>
<dbReference type="PANTHER" id="PTHR35176">
    <property type="entry name" value="HEME OXYGENASE HI_0854-RELATED"/>
    <property type="match status" value="1"/>
</dbReference>
<dbReference type="GO" id="GO:0005829">
    <property type="term" value="C:cytosol"/>
    <property type="evidence" value="ECO:0007669"/>
    <property type="project" value="TreeGrafter"/>
</dbReference>